<keyword evidence="3" id="KW-0805">Transcription regulation</keyword>
<comment type="subcellular location">
    <subcellularLocation>
        <location evidence="1">Nucleus</location>
    </subcellularLocation>
</comment>
<dbReference type="PANTHER" id="PTHR47338:SF19">
    <property type="entry name" value="ZN(II)2CYS6 TRANSCRIPTION FACTOR (EUROFUNG)"/>
    <property type="match status" value="1"/>
</dbReference>
<dbReference type="InterPro" id="IPR008030">
    <property type="entry name" value="NmrA-like"/>
</dbReference>
<feature type="domain" description="Xylanolytic transcriptional activator regulatory" evidence="8">
    <location>
        <begin position="548"/>
        <end position="631"/>
    </location>
</feature>
<evidence type="ECO:0000259" key="8">
    <source>
        <dbReference type="SMART" id="SM00906"/>
    </source>
</evidence>
<organism evidence="9 10">
    <name type="scientific">Fusarium equiseti</name>
    <name type="common">Fusarium scirpi</name>
    <dbReference type="NCBI Taxonomy" id="61235"/>
    <lineage>
        <taxon>Eukaryota</taxon>
        <taxon>Fungi</taxon>
        <taxon>Dikarya</taxon>
        <taxon>Ascomycota</taxon>
        <taxon>Pezizomycotina</taxon>
        <taxon>Sordariomycetes</taxon>
        <taxon>Hypocreomycetidae</taxon>
        <taxon>Hypocreales</taxon>
        <taxon>Nectriaceae</taxon>
        <taxon>Fusarium</taxon>
        <taxon>Fusarium incarnatum-equiseti species complex</taxon>
    </lineage>
</organism>
<keyword evidence="7" id="KW-1133">Transmembrane helix</keyword>
<proteinExistence type="predicted"/>
<evidence type="ECO:0000256" key="6">
    <source>
        <dbReference type="SAM" id="MobiDB-lite"/>
    </source>
</evidence>
<dbReference type="CDD" id="cd12148">
    <property type="entry name" value="fungal_TF_MHR"/>
    <property type="match status" value="1"/>
</dbReference>
<gene>
    <name evidence="9" type="ORF">FEQUK3_LOCUS6918</name>
</gene>
<evidence type="ECO:0000256" key="7">
    <source>
        <dbReference type="SAM" id="Phobius"/>
    </source>
</evidence>
<evidence type="ECO:0000256" key="3">
    <source>
        <dbReference type="ARBA" id="ARBA00023015"/>
    </source>
</evidence>
<evidence type="ECO:0000256" key="2">
    <source>
        <dbReference type="ARBA" id="ARBA00022723"/>
    </source>
</evidence>
<dbReference type="EMBL" id="CAJSTJ010000140">
    <property type="protein sequence ID" value="CAG7561212.1"/>
    <property type="molecule type" value="Genomic_DNA"/>
</dbReference>
<comment type="caution">
    <text evidence="9">The sequence shown here is derived from an EMBL/GenBank/DDBJ whole genome shotgun (WGS) entry which is preliminary data.</text>
</comment>
<dbReference type="Pfam" id="PF05368">
    <property type="entry name" value="NmrA"/>
    <property type="match status" value="1"/>
</dbReference>
<name>A0A8J2IW23_FUSEQ</name>
<feature type="compositionally biased region" description="Polar residues" evidence="6">
    <location>
        <begin position="401"/>
        <end position="413"/>
    </location>
</feature>
<keyword evidence="7" id="KW-0472">Membrane</keyword>
<dbReference type="GO" id="GO:0003677">
    <property type="term" value="F:DNA binding"/>
    <property type="evidence" value="ECO:0007669"/>
    <property type="project" value="InterPro"/>
</dbReference>
<evidence type="ECO:0000256" key="5">
    <source>
        <dbReference type="ARBA" id="ARBA00023242"/>
    </source>
</evidence>
<dbReference type="Pfam" id="PF04082">
    <property type="entry name" value="Fungal_trans"/>
    <property type="match status" value="1"/>
</dbReference>
<dbReference type="GO" id="GO:0005634">
    <property type="term" value="C:nucleus"/>
    <property type="evidence" value="ECO:0007669"/>
    <property type="project" value="UniProtKB-SubCell"/>
</dbReference>
<sequence length="968" mass="108853">MSRNICITAVDGNTGFLIAELILKHRDFSRKVTSVVGLTLHPESEKAQELKSLGAKIVPHKPGRLRIMAKTLQDTGCDTICLVPPTHEHKLEITEELVHAAKKADVPNVLLISSAGCDYAERGKQPRLREFIDLEALVMEAKGDPNVSTGTSPCIIRAGFFAENLLLYAKQAKEEGVLPLPIGENHKFAPVALGDVAQVAAHVLTGKGKHGFDDRHRGQMMVVTGPMLCAGKELAAAASKALGTELQFENISHAEAKRVLKSQSELDPSEQQYLLEYYSLVKEGKTNYISTTAFHDVTGEHPTEPENFFKIYEGEMRPKKKAKHEHNGKTFLPEPPNPSSENRLLGFQISLDLHFKSDHPSIPNNAIQFILRTVQVRSAKKVARRIQHGSAASTPREDETSVISHSSVFQSPVTPLPPRQTAPYNELENMDEHLSNLPMGVILKALNIFTAKFPELRILQASAFMKEYQTVRTKEGKALLATTLAITRKQCSIVTGDWLRSLRSSEAYASYAWSTLADAILQPPKVQVVQALLILTLYEWGVREYHKAWMHCGMAIRIMQSLHSSRISPHPLDISQSHDPDTMAIAVESRTYWACFIMDCTINSGTYNPRMLPMSEMQKLKVPRPLNYIDFSFGTSLGDTSGLSEGFESIALGFDIYAQAMSFVFNNGRCAPGMCAPENCPWVPGSPWNQCRTRLEEWRKGQHERLWYPEQSVVVHMTLGHGESFIYLNMLYYLSTIMLHREYFPFLPKADMTPRGPVDPPLLEAEAPPGWWDESSREVFNAAEQITCLLQEASECGIPLMTPFSGFCAFTACFLNLYVFRFPRMNLGRSTRAERLMNWGLEYLEEFQNAWELAGGWIKTIQNSSLLYKRATEDEGRYRGRSRADFEALHQSIHEYRIVDRSDQHLQQISHADRQREDRSESSVAAQNQGLGLGAPVAVPDPFPNWWSMLQEVEFTDVGNLWNGMREM</sequence>
<evidence type="ECO:0000313" key="9">
    <source>
        <dbReference type="EMBL" id="CAG7561212.1"/>
    </source>
</evidence>
<evidence type="ECO:0000313" key="10">
    <source>
        <dbReference type="Proteomes" id="UP000693738"/>
    </source>
</evidence>
<accession>A0A8J2IW23</accession>
<dbReference type="GO" id="GO:0008270">
    <property type="term" value="F:zinc ion binding"/>
    <property type="evidence" value="ECO:0007669"/>
    <property type="project" value="InterPro"/>
</dbReference>
<evidence type="ECO:0000256" key="4">
    <source>
        <dbReference type="ARBA" id="ARBA00023163"/>
    </source>
</evidence>
<evidence type="ECO:0000256" key="1">
    <source>
        <dbReference type="ARBA" id="ARBA00004123"/>
    </source>
</evidence>
<feature type="region of interest" description="Disordered" evidence="6">
    <location>
        <begin position="385"/>
        <end position="423"/>
    </location>
</feature>
<keyword evidence="5" id="KW-0539">Nucleus</keyword>
<keyword evidence="7" id="KW-0812">Transmembrane</keyword>
<dbReference type="GO" id="GO:0006351">
    <property type="term" value="P:DNA-templated transcription"/>
    <property type="evidence" value="ECO:0007669"/>
    <property type="project" value="InterPro"/>
</dbReference>
<dbReference type="PANTHER" id="PTHR47338">
    <property type="entry name" value="ZN(II)2CYS6 TRANSCRIPTION FACTOR (EUROFUNG)-RELATED"/>
    <property type="match status" value="1"/>
</dbReference>
<keyword evidence="4" id="KW-0804">Transcription</keyword>
<protein>
    <recommendedName>
        <fullName evidence="8">Xylanolytic transcriptional activator regulatory domain-containing protein</fullName>
    </recommendedName>
</protein>
<dbReference type="Proteomes" id="UP000693738">
    <property type="component" value="Unassembled WGS sequence"/>
</dbReference>
<reference evidence="9" key="1">
    <citation type="submission" date="2021-05" db="EMBL/GenBank/DDBJ databases">
        <authorList>
            <person name="Khan N."/>
        </authorList>
    </citation>
    <scope>NUCLEOTIDE SEQUENCE</scope>
</reference>
<dbReference type="InterPro" id="IPR050815">
    <property type="entry name" value="TF_fung"/>
</dbReference>
<keyword evidence="2" id="KW-0479">Metal-binding</keyword>
<dbReference type="InterPro" id="IPR007219">
    <property type="entry name" value="XnlR_reg_dom"/>
</dbReference>
<dbReference type="GO" id="GO:0000981">
    <property type="term" value="F:DNA-binding transcription factor activity, RNA polymerase II-specific"/>
    <property type="evidence" value="ECO:0007669"/>
    <property type="project" value="InterPro"/>
</dbReference>
<dbReference type="SMART" id="SM00906">
    <property type="entry name" value="Fungal_trans"/>
    <property type="match status" value="1"/>
</dbReference>
<feature type="transmembrane region" description="Helical" evidence="7">
    <location>
        <begin position="800"/>
        <end position="820"/>
    </location>
</feature>
<dbReference type="AlphaFoldDB" id="A0A8J2IW23"/>